<dbReference type="EMBL" id="JACKVK010000015">
    <property type="protein sequence ID" value="MCV7424540.1"/>
    <property type="molecule type" value="Genomic_DNA"/>
</dbReference>
<gene>
    <name evidence="2" type="ORF">H7K45_28755</name>
</gene>
<proteinExistence type="predicted"/>
<keyword evidence="3" id="KW-1185">Reference proteome</keyword>
<evidence type="ECO:0000313" key="2">
    <source>
        <dbReference type="EMBL" id="MCV7424540.1"/>
    </source>
</evidence>
<dbReference type="RefSeq" id="WP_263999607.1">
    <property type="nucleotide sequence ID" value="NZ_JACKVK010000015.1"/>
</dbReference>
<name>A0A9X2Z7I3_9MYCO</name>
<evidence type="ECO:0000313" key="3">
    <source>
        <dbReference type="Proteomes" id="UP001141629"/>
    </source>
</evidence>
<dbReference type="AlphaFoldDB" id="A0A9X2Z7I3"/>
<comment type="caution">
    <text evidence="2">The sequence shown here is derived from an EMBL/GenBank/DDBJ whole genome shotgun (WGS) entry which is preliminary data.</text>
</comment>
<organism evidence="2 3">
    <name type="scientific">Mycobacterium yunnanensis</name>
    <dbReference type="NCBI Taxonomy" id="368477"/>
    <lineage>
        <taxon>Bacteria</taxon>
        <taxon>Bacillati</taxon>
        <taxon>Actinomycetota</taxon>
        <taxon>Actinomycetes</taxon>
        <taxon>Mycobacteriales</taxon>
        <taxon>Mycobacteriaceae</taxon>
        <taxon>Mycobacterium</taxon>
    </lineage>
</organism>
<protein>
    <submittedName>
        <fullName evidence="2">Uncharacterized protein</fullName>
    </submittedName>
</protein>
<evidence type="ECO:0000256" key="1">
    <source>
        <dbReference type="SAM" id="MobiDB-lite"/>
    </source>
</evidence>
<accession>A0A9X2Z7I3</accession>
<sequence>MTALVLQLPAIVEPAEFEAEVVVSVADRLRDDHGYSRSPGSPGADGDEHRYHLVPNGSIAVVRGQGRMVVRLHGIDVDARDLFTGVSSELEQRHDGLAVEIE</sequence>
<dbReference type="Proteomes" id="UP001141629">
    <property type="component" value="Unassembled WGS sequence"/>
</dbReference>
<reference evidence="2" key="1">
    <citation type="submission" date="2020-07" db="EMBL/GenBank/DDBJ databases">
        <authorList>
            <person name="Pettersson B.M.F."/>
            <person name="Behra P.R.K."/>
            <person name="Ramesh M."/>
            <person name="Das S."/>
            <person name="Dasgupta S."/>
            <person name="Kirsebom L.A."/>
        </authorList>
    </citation>
    <scope>NUCLEOTIDE SEQUENCE</scope>
    <source>
        <strain evidence="2">DSM 44838</strain>
    </source>
</reference>
<reference evidence="2" key="2">
    <citation type="journal article" date="2022" name="BMC Genomics">
        <title>Comparative genome analysis of mycobacteria focusing on tRNA and non-coding RNA.</title>
        <authorList>
            <person name="Behra P.R.K."/>
            <person name="Pettersson B.M.F."/>
            <person name="Ramesh M."/>
            <person name="Das S."/>
            <person name="Dasgupta S."/>
            <person name="Kirsebom L.A."/>
        </authorList>
    </citation>
    <scope>NUCLEOTIDE SEQUENCE</scope>
    <source>
        <strain evidence="2">DSM 44838</strain>
    </source>
</reference>
<feature type="region of interest" description="Disordered" evidence="1">
    <location>
        <begin position="31"/>
        <end position="50"/>
    </location>
</feature>